<dbReference type="Gene3D" id="3.75.10.10">
    <property type="entry name" value="L-arginine/glycine Amidinotransferase, Chain A"/>
    <property type="match status" value="1"/>
</dbReference>
<proteinExistence type="evidence at transcript level"/>
<evidence type="ECO:0000256" key="4">
    <source>
        <dbReference type="ARBA" id="ARBA00022679"/>
    </source>
</evidence>
<dbReference type="GO" id="GO:0006601">
    <property type="term" value="P:creatine biosynthetic process"/>
    <property type="evidence" value="ECO:0007669"/>
    <property type="project" value="UniProtKB-UniRule"/>
</dbReference>
<keyword evidence="7 10" id="KW-0496">Mitochondrion</keyword>
<keyword evidence="8 10" id="KW-0472">Membrane</keyword>
<dbReference type="AlphaFoldDB" id="A0A6F9DCR5"/>
<dbReference type="GO" id="GO:0005743">
    <property type="term" value="C:mitochondrial inner membrane"/>
    <property type="evidence" value="ECO:0007669"/>
    <property type="project" value="UniProtKB-SubCell"/>
</dbReference>
<evidence type="ECO:0000313" key="11">
    <source>
        <dbReference type="EMBL" id="CAB3248356.1"/>
    </source>
</evidence>
<sequence length="410" mass="47099">MKRALLTYGSVIQLQARQNVIASRSKLVVAVQGTRKQHVDTVGPKVDRQKKSPVCSYNEWDPLDEVIVGRPDNACVPSLTPEVKAISSPQQWEFFRKFGGQFFPQEHLKKAVSQIEEMCNVLRHEGVTVRRPDIVDWSKAYETPDFKSKGMYAAMPRDILIVIGEEIIEAPMAWRSRFFEYRAYRSLMKEYFQAGAKWTTAPKPLMSDELYDQNYPVESVEHRYKLSSEGRYVTTEFEPCFDAADFMRCGKDIFAQQSQVTNLFGIEWMARHLGPDYKIHLLQFKDPNAMHIDGTFNVVGPGLVIVNPARPCLQSEMFKKAGWKLVEAPKPMVPDDHPLWMTSKWLSMNVLMLDEQRVMVCKHETPTIKMFESLGIKAIPVDIRFANSIGGGFHCWTTDVRRRGVLESYF</sequence>
<evidence type="ECO:0000256" key="7">
    <source>
        <dbReference type="ARBA" id="ARBA00023128"/>
    </source>
</evidence>
<comment type="pathway">
    <text evidence="2 10">Amine and polyamine biosynthesis; creatine biosynthesis; creatine from L-arginine and glycine: step 1/2.</text>
</comment>
<evidence type="ECO:0000256" key="8">
    <source>
        <dbReference type="ARBA" id="ARBA00023136"/>
    </source>
</evidence>
<gene>
    <name evidence="11" type="primary">Gatm</name>
</gene>
<keyword evidence="5 10" id="KW-0999">Mitochondrion inner membrane</keyword>
<feature type="active site" description="Amidino-cysteine intermediate" evidence="9">
    <location>
        <position position="395"/>
    </location>
</feature>
<evidence type="ECO:0000256" key="6">
    <source>
        <dbReference type="ARBA" id="ARBA00022946"/>
    </source>
</evidence>
<evidence type="ECO:0000256" key="3">
    <source>
        <dbReference type="ARBA" id="ARBA00006943"/>
    </source>
</evidence>
<comment type="similarity">
    <text evidence="3 10">Belongs to the amidinotransferase family.</text>
</comment>
<evidence type="ECO:0000256" key="10">
    <source>
        <dbReference type="RuleBase" id="RU367092"/>
    </source>
</evidence>
<dbReference type="UniPathway" id="UPA00104">
    <property type="reaction ID" value="UER00579"/>
</dbReference>
<protein>
    <recommendedName>
        <fullName evidence="10">Glycine amidinotransferase</fullName>
        <ecNumber evidence="10">2.1.4.1</ecNumber>
    </recommendedName>
    <alternativeName>
        <fullName evidence="10">L-arginine:glycine amidinotransferase</fullName>
    </alternativeName>
</protein>
<dbReference type="PANTHER" id="PTHR10488:SF1">
    <property type="entry name" value="GLYCINE AMIDINOTRANSFERASE, MITOCHONDRIAL"/>
    <property type="match status" value="1"/>
</dbReference>
<dbReference type="EC" id="2.1.4.1" evidence="10"/>
<keyword evidence="4 10" id="KW-0808">Transferase</keyword>
<name>A0A6F9DCR5_9ASCI</name>
<dbReference type="GO" id="GO:0005758">
    <property type="term" value="C:mitochondrial intermembrane space"/>
    <property type="evidence" value="ECO:0007669"/>
    <property type="project" value="TreeGrafter"/>
</dbReference>
<organism evidence="11">
    <name type="scientific">Phallusia mammillata</name>
    <dbReference type="NCBI Taxonomy" id="59560"/>
    <lineage>
        <taxon>Eukaryota</taxon>
        <taxon>Metazoa</taxon>
        <taxon>Chordata</taxon>
        <taxon>Tunicata</taxon>
        <taxon>Ascidiacea</taxon>
        <taxon>Phlebobranchia</taxon>
        <taxon>Ascidiidae</taxon>
        <taxon>Phallusia</taxon>
    </lineage>
</organism>
<comment type="subcellular location">
    <subcellularLocation>
        <location evidence="1 10">Mitochondrion inner membrane</location>
    </subcellularLocation>
</comment>
<dbReference type="EMBL" id="LR785382">
    <property type="protein sequence ID" value="CAB3248356.1"/>
    <property type="molecule type" value="mRNA"/>
</dbReference>
<keyword evidence="6" id="KW-0809">Transit peptide</keyword>
<evidence type="ECO:0000256" key="5">
    <source>
        <dbReference type="ARBA" id="ARBA00022792"/>
    </source>
</evidence>
<evidence type="ECO:0000256" key="2">
    <source>
        <dbReference type="ARBA" id="ARBA00004858"/>
    </source>
</evidence>
<dbReference type="FunFam" id="3.75.10.10:FF:000005">
    <property type="entry name" value="Glycine amidinotransferase, mitochondrial"/>
    <property type="match status" value="1"/>
</dbReference>
<dbReference type="PANTHER" id="PTHR10488">
    <property type="entry name" value="GLYCINE AMIDINOTRANSFERASE, MITOCHONDRIAL"/>
    <property type="match status" value="1"/>
</dbReference>
<accession>A0A6F9DCR5</accession>
<comment type="subunit">
    <text evidence="10">Homodimer.</text>
</comment>
<comment type="function">
    <text evidence="10">Catalyzes the biosynthesis of guanidinoacetate, the immediate precursor of creatine. Creatine plays a vital role in energy metabolism in muscle tissues. May play a role in embryonic and central nervous system development.</text>
</comment>
<evidence type="ECO:0000256" key="9">
    <source>
        <dbReference type="PIRSR" id="PIRSR633195-1"/>
    </source>
</evidence>
<reference evidence="11" key="1">
    <citation type="submission" date="2020-04" db="EMBL/GenBank/DDBJ databases">
        <authorList>
            <person name="Neveu A P."/>
        </authorList>
    </citation>
    <scope>NUCLEOTIDE SEQUENCE</scope>
    <source>
        <tissue evidence="11">Whole embryo</tissue>
    </source>
</reference>
<evidence type="ECO:0000256" key="1">
    <source>
        <dbReference type="ARBA" id="ARBA00004273"/>
    </source>
</evidence>
<dbReference type="GO" id="GO:0015068">
    <property type="term" value="F:glycine amidinotransferase activity"/>
    <property type="evidence" value="ECO:0007669"/>
    <property type="project" value="UniProtKB-UniRule"/>
</dbReference>
<comment type="catalytic activity">
    <reaction evidence="10">
        <text>L-arginine + glycine = guanidinoacetate + L-ornithine</text>
        <dbReference type="Rhea" id="RHEA:13201"/>
        <dbReference type="ChEBI" id="CHEBI:32682"/>
        <dbReference type="ChEBI" id="CHEBI:46911"/>
        <dbReference type="ChEBI" id="CHEBI:57305"/>
        <dbReference type="ChEBI" id="CHEBI:57742"/>
        <dbReference type="EC" id="2.1.4.1"/>
    </reaction>
</comment>
<dbReference type="CDD" id="cd21136">
    <property type="entry name" value="amidinotransferase_AGAT-like"/>
    <property type="match status" value="1"/>
</dbReference>
<feature type="active site" evidence="9">
    <location>
        <position position="242"/>
    </location>
</feature>
<feature type="active site" evidence="9">
    <location>
        <position position="291"/>
    </location>
</feature>
<dbReference type="InterPro" id="IPR033195">
    <property type="entry name" value="AmidinoTrfase"/>
</dbReference>
<dbReference type="SUPFAM" id="SSF55909">
    <property type="entry name" value="Pentein"/>
    <property type="match status" value="1"/>
</dbReference>